<evidence type="ECO:0000256" key="1">
    <source>
        <dbReference type="SAM" id="MobiDB-lite"/>
    </source>
</evidence>
<evidence type="ECO:0000313" key="4">
    <source>
        <dbReference type="Proteomes" id="UP000001555"/>
    </source>
</evidence>
<sequence length="103" mass="11319">MAVEHKTVRGKKNSKRNSAGAAETRRARVRLFLGSERCEPKLIRRGLTQTKRERGLARATFLVDDPIPWQTGCPPGRRLTGHAPTGSHPGTRPSGAPRRAKEG</sequence>
<dbReference type="VEuPathDB" id="VectorBase:ISCW022388"/>
<proteinExistence type="predicted"/>
<dbReference type="EnsemblMetazoa" id="ISCW022388-RA">
    <property type="protein sequence ID" value="ISCW022388-PA"/>
    <property type="gene ID" value="ISCW022388"/>
</dbReference>
<keyword evidence="4" id="KW-1185">Reference proteome</keyword>
<dbReference type="HOGENOM" id="CLU_2266690_0_0_1"/>
<dbReference type="EMBL" id="ABJB010758425">
    <property type="status" value="NOT_ANNOTATED_CDS"/>
    <property type="molecule type" value="Genomic_DNA"/>
</dbReference>
<accession>B7QGI0</accession>
<evidence type="ECO:0000313" key="2">
    <source>
        <dbReference type="EMBL" id="EEC17952.1"/>
    </source>
</evidence>
<dbReference type="InParanoid" id="B7QGI0"/>
<gene>
    <name evidence="2" type="ORF">IscW_ISCW022388</name>
</gene>
<protein>
    <submittedName>
        <fullName evidence="2 3">Uncharacterized protein</fullName>
    </submittedName>
</protein>
<reference evidence="2 4" key="1">
    <citation type="submission" date="2008-03" db="EMBL/GenBank/DDBJ databases">
        <title>Annotation of Ixodes scapularis.</title>
        <authorList>
            <consortium name="Ixodes scapularis Genome Project Consortium"/>
            <person name="Caler E."/>
            <person name="Hannick L.I."/>
            <person name="Bidwell S."/>
            <person name="Joardar V."/>
            <person name="Thiagarajan M."/>
            <person name="Amedeo P."/>
            <person name="Galinsky K.J."/>
            <person name="Schobel S."/>
            <person name="Inman J."/>
            <person name="Hostetler J."/>
            <person name="Miller J."/>
            <person name="Hammond M."/>
            <person name="Megy K."/>
            <person name="Lawson D."/>
            <person name="Kodira C."/>
            <person name="Sutton G."/>
            <person name="Meyer J."/>
            <person name="Hill C.A."/>
            <person name="Birren B."/>
            <person name="Nene V."/>
            <person name="Collins F."/>
            <person name="Alarcon-Chaidez F."/>
            <person name="Wikel S."/>
            <person name="Strausberg R."/>
        </authorList>
    </citation>
    <scope>NUCLEOTIDE SEQUENCE [LARGE SCALE GENOMIC DNA]</scope>
    <source>
        <strain evidence="4">Wikel</strain>
        <strain evidence="2">Wikel colony</strain>
    </source>
</reference>
<feature type="region of interest" description="Disordered" evidence="1">
    <location>
        <begin position="66"/>
        <end position="103"/>
    </location>
</feature>
<dbReference type="EMBL" id="DS931786">
    <property type="protein sequence ID" value="EEC17952.1"/>
    <property type="molecule type" value="Genomic_DNA"/>
</dbReference>
<dbReference type="PaxDb" id="6945-B7QGI0"/>
<dbReference type="Proteomes" id="UP000001555">
    <property type="component" value="Unassembled WGS sequence"/>
</dbReference>
<feature type="region of interest" description="Disordered" evidence="1">
    <location>
        <begin position="1"/>
        <end position="25"/>
    </location>
</feature>
<evidence type="ECO:0000313" key="3">
    <source>
        <dbReference type="EnsemblMetazoa" id="ISCW022388-PA"/>
    </source>
</evidence>
<name>B7QGI0_IXOSC</name>
<dbReference type="AlphaFoldDB" id="B7QGI0"/>
<organism>
    <name type="scientific">Ixodes scapularis</name>
    <name type="common">Black-legged tick</name>
    <name type="synonym">Deer tick</name>
    <dbReference type="NCBI Taxonomy" id="6945"/>
    <lineage>
        <taxon>Eukaryota</taxon>
        <taxon>Metazoa</taxon>
        <taxon>Ecdysozoa</taxon>
        <taxon>Arthropoda</taxon>
        <taxon>Chelicerata</taxon>
        <taxon>Arachnida</taxon>
        <taxon>Acari</taxon>
        <taxon>Parasitiformes</taxon>
        <taxon>Ixodida</taxon>
        <taxon>Ixodoidea</taxon>
        <taxon>Ixodidae</taxon>
        <taxon>Ixodinae</taxon>
        <taxon>Ixodes</taxon>
    </lineage>
</organism>
<dbReference type="VEuPathDB" id="VectorBase:ISCI022388"/>
<reference evidence="3" key="2">
    <citation type="submission" date="2020-05" db="UniProtKB">
        <authorList>
            <consortium name="EnsemblMetazoa"/>
        </authorList>
    </citation>
    <scope>IDENTIFICATION</scope>
    <source>
        <strain evidence="3">wikel</strain>
    </source>
</reference>